<evidence type="ECO:0000313" key="1">
    <source>
        <dbReference type="EMBL" id="OMP05906.1"/>
    </source>
</evidence>
<dbReference type="Proteomes" id="UP000187203">
    <property type="component" value="Unassembled WGS sequence"/>
</dbReference>
<accession>A0A1R3KFM9</accession>
<dbReference type="AlphaFoldDB" id="A0A1R3KFM9"/>
<organism evidence="1 2">
    <name type="scientific">Corchorus olitorius</name>
    <dbReference type="NCBI Taxonomy" id="93759"/>
    <lineage>
        <taxon>Eukaryota</taxon>
        <taxon>Viridiplantae</taxon>
        <taxon>Streptophyta</taxon>
        <taxon>Embryophyta</taxon>
        <taxon>Tracheophyta</taxon>
        <taxon>Spermatophyta</taxon>
        <taxon>Magnoliopsida</taxon>
        <taxon>eudicotyledons</taxon>
        <taxon>Gunneridae</taxon>
        <taxon>Pentapetalae</taxon>
        <taxon>rosids</taxon>
        <taxon>malvids</taxon>
        <taxon>Malvales</taxon>
        <taxon>Malvaceae</taxon>
        <taxon>Grewioideae</taxon>
        <taxon>Apeibeae</taxon>
        <taxon>Corchorus</taxon>
    </lineage>
</organism>
<dbReference type="EMBL" id="AWUE01013785">
    <property type="protein sequence ID" value="OMP05906.1"/>
    <property type="molecule type" value="Genomic_DNA"/>
</dbReference>
<evidence type="ECO:0000313" key="2">
    <source>
        <dbReference type="Proteomes" id="UP000187203"/>
    </source>
</evidence>
<comment type="caution">
    <text evidence="1">The sequence shown here is derived from an EMBL/GenBank/DDBJ whole genome shotgun (WGS) entry which is preliminary data.</text>
</comment>
<reference evidence="2" key="1">
    <citation type="submission" date="2013-09" db="EMBL/GenBank/DDBJ databases">
        <title>Corchorus olitorius genome sequencing.</title>
        <authorList>
            <person name="Alam M."/>
            <person name="Haque M.S."/>
            <person name="Islam M.S."/>
            <person name="Emdad E.M."/>
            <person name="Islam M.M."/>
            <person name="Ahmed B."/>
            <person name="Halim A."/>
            <person name="Hossen Q.M.M."/>
            <person name="Hossain M.Z."/>
            <person name="Ahmed R."/>
            <person name="Khan M.M."/>
            <person name="Islam R."/>
            <person name="Rashid M.M."/>
            <person name="Khan S.A."/>
            <person name="Rahman M.S."/>
            <person name="Alam M."/>
            <person name="Yahiya A.S."/>
            <person name="Khan M.S."/>
            <person name="Azam M.S."/>
            <person name="Haque T."/>
            <person name="Lashkar M.Z.H."/>
            <person name="Akhand A.I."/>
            <person name="Morshed G."/>
            <person name="Roy S."/>
            <person name="Uddin K.S."/>
            <person name="Rabeya T."/>
            <person name="Hossain A.S."/>
            <person name="Chowdhury A."/>
            <person name="Snigdha A.R."/>
            <person name="Mortoza M.S."/>
            <person name="Matin S.A."/>
            <person name="Hoque S.M.E."/>
            <person name="Islam M.K."/>
            <person name="Roy D.K."/>
            <person name="Haider R."/>
            <person name="Moosa M.M."/>
            <person name="Elias S.M."/>
            <person name="Hasan A.M."/>
            <person name="Jahan S."/>
            <person name="Shafiuddin M."/>
            <person name="Mahmood N."/>
            <person name="Shommy N.S."/>
        </authorList>
    </citation>
    <scope>NUCLEOTIDE SEQUENCE [LARGE SCALE GENOMIC DNA]</scope>
    <source>
        <strain evidence="2">cv. O-4</strain>
    </source>
</reference>
<proteinExistence type="predicted"/>
<protein>
    <submittedName>
        <fullName evidence="1">Uncharacterized protein</fullName>
    </submittedName>
</protein>
<keyword evidence="2" id="KW-1185">Reference proteome</keyword>
<sequence>MASSDFRFDDNLKAEYAEGIRPSKAAHITKRITEKR</sequence>
<gene>
    <name evidence="1" type="ORF">COLO4_08460</name>
</gene>
<name>A0A1R3KFM9_9ROSI</name>